<keyword evidence="4 5" id="KW-0342">GTP-binding</keyword>
<dbReference type="InterPro" id="IPR045498">
    <property type="entry name" value="HflX_C"/>
</dbReference>
<keyword evidence="2 5" id="KW-0547">Nucleotide-binding</keyword>
<organism evidence="8 9">
    <name type="scientific">Camelimonas fluminis</name>
    <dbReference type="NCBI Taxonomy" id="1576911"/>
    <lineage>
        <taxon>Bacteria</taxon>
        <taxon>Pseudomonadati</taxon>
        <taxon>Pseudomonadota</taxon>
        <taxon>Alphaproteobacteria</taxon>
        <taxon>Hyphomicrobiales</taxon>
        <taxon>Chelatococcaceae</taxon>
        <taxon>Camelimonas</taxon>
    </lineage>
</organism>
<comment type="caution">
    <text evidence="8">The sequence shown here is derived from an EMBL/GenBank/DDBJ whole genome shotgun (WGS) entry which is preliminary data.</text>
</comment>
<dbReference type="InterPro" id="IPR027417">
    <property type="entry name" value="P-loop_NTPase"/>
</dbReference>
<feature type="compositionally biased region" description="Basic and acidic residues" evidence="6">
    <location>
        <begin position="506"/>
        <end position="516"/>
    </location>
</feature>
<dbReference type="Proteomes" id="UP001595704">
    <property type="component" value="Unassembled WGS sequence"/>
</dbReference>
<dbReference type="CDD" id="cd01878">
    <property type="entry name" value="HflX"/>
    <property type="match status" value="1"/>
</dbReference>
<evidence type="ECO:0000259" key="7">
    <source>
        <dbReference type="PROSITE" id="PS51705"/>
    </source>
</evidence>
<dbReference type="PROSITE" id="PS51705">
    <property type="entry name" value="G_HFLX"/>
    <property type="match status" value="1"/>
</dbReference>
<dbReference type="EMBL" id="JBHRYC010000075">
    <property type="protein sequence ID" value="MFC3638590.1"/>
    <property type="molecule type" value="Genomic_DNA"/>
</dbReference>
<dbReference type="Pfam" id="PF19275">
    <property type="entry name" value="HflX_C"/>
    <property type="match status" value="1"/>
</dbReference>
<keyword evidence="5" id="KW-0963">Cytoplasm</keyword>
<evidence type="ECO:0000256" key="1">
    <source>
        <dbReference type="ARBA" id="ARBA00022723"/>
    </source>
</evidence>
<keyword evidence="1" id="KW-0479">Metal-binding</keyword>
<dbReference type="Gene3D" id="3.40.50.11060">
    <property type="entry name" value="GTPase HflX, N-terminal domain"/>
    <property type="match status" value="1"/>
</dbReference>
<dbReference type="RefSeq" id="WP_191318998.1">
    <property type="nucleotide sequence ID" value="NZ_BNCG01000005.1"/>
</dbReference>
<keyword evidence="9" id="KW-1185">Reference proteome</keyword>
<dbReference type="InterPro" id="IPR016496">
    <property type="entry name" value="GTPase_HflX"/>
</dbReference>
<feature type="region of interest" description="Disordered" evidence="6">
    <location>
        <begin position="490"/>
        <end position="523"/>
    </location>
</feature>
<comment type="subunit">
    <text evidence="5">Monomer. Associates with the 50S ribosomal subunit.</text>
</comment>
<evidence type="ECO:0000256" key="3">
    <source>
        <dbReference type="ARBA" id="ARBA00022842"/>
    </source>
</evidence>
<dbReference type="NCBIfam" id="TIGR03156">
    <property type="entry name" value="GTP_HflX"/>
    <property type="match status" value="1"/>
</dbReference>
<keyword evidence="3" id="KW-0460">Magnesium</keyword>
<dbReference type="PRINTS" id="PR00326">
    <property type="entry name" value="GTP1OBG"/>
</dbReference>
<dbReference type="Gene3D" id="6.10.250.2860">
    <property type="match status" value="1"/>
</dbReference>
<name>A0ABV7UIQ4_9HYPH</name>
<dbReference type="InterPro" id="IPR032305">
    <property type="entry name" value="GTP-bd_M"/>
</dbReference>
<dbReference type="SUPFAM" id="SSF52540">
    <property type="entry name" value="P-loop containing nucleoside triphosphate hydrolases"/>
    <property type="match status" value="1"/>
</dbReference>
<proteinExistence type="inferred from homology"/>
<dbReference type="InterPro" id="IPR025121">
    <property type="entry name" value="GTPase_HflX_N"/>
</dbReference>
<dbReference type="HAMAP" id="MF_00900">
    <property type="entry name" value="GTPase_HflX"/>
    <property type="match status" value="1"/>
</dbReference>
<evidence type="ECO:0000256" key="5">
    <source>
        <dbReference type="HAMAP-Rule" id="MF_00900"/>
    </source>
</evidence>
<dbReference type="Pfam" id="PF13167">
    <property type="entry name" value="GTP-bdg_N"/>
    <property type="match status" value="1"/>
</dbReference>
<evidence type="ECO:0000313" key="9">
    <source>
        <dbReference type="Proteomes" id="UP001595704"/>
    </source>
</evidence>
<feature type="domain" description="Hflx-type G" evidence="7">
    <location>
        <begin position="254"/>
        <end position="428"/>
    </location>
</feature>
<evidence type="ECO:0000313" key="8">
    <source>
        <dbReference type="EMBL" id="MFC3638590.1"/>
    </source>
</evidence>
<reference evidence="9" key="1">
    <citation type="journal article" date="2019" name="Int. J. Syst. Evol. Microbiol.">
        <title>The Global Catalogue of Microorganisms (GCM) 10K type strain sequencing project: providing services to taxonomists for standard genome sequencing and annotation.</title>
        <authorList>
            <consortium name="The Broad Institute Genomics Platform"/>
            <consortium name="The Broad Institute Genome Sequencing Center for Infectious Disease"/>
            <person name="Wu L."/>
            <person name="Ma J."/>
        </authorList>
    </citation>
    <scope>NUCLEOTIDE SEQUENCE [LARGE SCALE GENOMIC DNA]</scope>
    <source>
        <strain evidence="9">KCTC 42282</strain>
    </source>
</reference>
<gene>
    <name evidence="5 8" type="primary">hflX</name>
    <name evidence="8" type="ORF">ACFONL_14685</name>
</gene>
<evidence type="ECO:0000256" key="4">
    <source>
        <dbReference type="ARBA" id="ARBA00023134"/>
    </source>
</evidence>
<dbReference type="Pfam" id="PF16360">
    <property type="entry name" value="GTP-bdg_M"/>
    <property type="match status" value="1"/>
</dbReference>
<dbReference type="InterPro" id="IPR030394">
    <property type="entry name" value="G_HFLX_dom"/>
</dbReference>
<dbReference type="PANTHER" id="PTHR10229">
    <property type="entry name" value="GTP-BINDING PROTEIN HFLX"/>
    <property type="match status" value="1"/>
</dbReference>
<comment type="function">
    <text evidence="5">GTPase that associates with the 50S ribosomal subunit and may have a role during protein synthesis or ribosome biogenesis.</text>
</comment>
<dbReference type="Pfam" id="PF01926">
    <property type="entry name" value="MMR_HSR1"/>
    <property type="match status" value="1"/>
</dbReference>
<accession>A0ABV7UIQ4</accession>
<dbReference type="InterPro" id="IPR042108">
    <property type="entry name" value="GTPase_HflX_N_sf"/>
</dbReference>
<sequence>MVRRRVWRRSPLKSGSSATTELTKGPDAKAFEAEKIIAAQARTLVIGPYQSDRARLARASAAQGQPGALSTGVVLRENAARLEEAVGLAAAIDLTIVKSMIATVSEVRPATWFGKGKIAELAQIIADEHVSLVVMDCALSPVQQRNLERELRCKVIDRTGLILEIFGRRAHTREGALQVELAHLEYQRSRLVRSWTHLERQRGGFGFLGGPGETQIEADRRQIRDRMARIQRDLDQVRRTRGLHRQNRKRAPWPTVALVGYTNAGKSTLFNRLTRAQVMAEDMLFATLDPTARLVELPRGARAILSDTVGFISELPTMLVAAFRATLEDVIEADIILHVRDISHEDSAAQAADVIAIMAELGVGAQETARIIEVWNKADLLSPDERLRLETLVANQPDGERPVLVSGETGEGVDRLLAAIEDRMAGRRAVYRITLDPTRGADISWLHEEAEVLDRRMDEDGQMVMAVRIAAEKEPRLLRRINNARLIRGAAAHASRDDGDAGASEDEVRRKGDLKPWRGAQSA</sequence>
<comment type="subcellular location">
    <subcellularLocation>
        <location evidence="5">Cytoplasm</location>
    </subcellularLocation>
    <text evidence="5">May associate with membranes.</text>
</comment>
<evidence type="ECO:0000256" key="6">
    <source>
        <dbReference type="SAM" id="MobiDB-lite"/>
    </source>
</evidence>
<dbReference type="PANTHER" id="PTHR10229:SF0">
    <property type="entry name" value="GTP-BINDING PROTEIN 6-RELATED"/>
    <property type="match status" value="1"/>
</dbReference>
<dbReference type="InterPro" id="IPR006073">
    <property type="entry name" value="GTP-bd"/>
</dbReference>
<protein>
    <recommendedName>
        <fullName evidence="5">GTPase HflX</fullName>
    </recommendedName>
    <alternativeName>
        <fullName evidence="5">GTP-binding protein HflX</fullName>
    </alternativeName>
</protein>
<evidence type="ECO:0000256" key="2">
    <source>
        <dbReference type="ARBA" id="ARBA00022741"/>
    </source>
</evidence>
<comment type="similarity">
    <text evidence="5">Belongs to the TRAFAC class OBG-HflX-like GTPase superfamily. HflX GTPase family.</text>
</comment>
<dbReference type="Gene3D" id="3.40.50.300">
    <property type="entry name" value="P-loop containing nucleotide triphosphate hydrolases"/>
    <property type="match status" value="1"/>
</dbReference>